<dbReference type="Gene3D" id="3.40.50.1000">
    <property type="entry name" value="HAD superfamily/HAD-like"/>
    <property type="match status" value="1"/>
</dbReference>
<comment type="caution">
    <text evidence="1">The sequence shown here is derived from an EMBL/GenBank/DDBJ whole genome shotgun (WGS) entry which is preliminary data.</text>
</comment>
<dbReference type="InterPro" id="IPR023214">
    <property type="entry name" value="HAD_sf"/>
</dbReference>
<proteinExistence type="predicted"/>
<dbReference type="EMBL" id="JACOPG010000001">
    <property type="protein sequence ID" value="MBC5685360.1"/>
    <property type="molecule type" value="Genomic_DNA"/>
</dbReference>
<dbReference type="SUPFAM" id="SSF56784">
    <property type="entry name" value="HAD-like"/>
    <property type="match status" value="1"/>
</dbReference>
<evidence type="ECO:0008006" key="3">
    <source>
        <dbReference type="Google" id="ProtNLM"/>
    </source>
</evidence>
<organism evidence="1 2">
    <name type="scientific">Roseburia lenta</name>
    <dbReference type="NCBI Taxonomy" id="2763061"/>
    <lineage>
        <taxon>Bacteria</taxon>
        <taxon>Bacillati</taxon>
        <taxon>Bacillota</taxon>
        <taxon>Clostridia</taxon>
        <taxon>Lachnospirales</taxon>
        <taxon>Lachnospiraceae</taxon>
        <taxon>Roseburia</taxon>
    </lineage>
</organism>
<gene>
    <name evidence="1" type="ORF">H8R94_01800</name>
</gene>
<protein>
    <recommendedName>
        <fullName evidence="3">5' nucleotidase, deoxy (Pyrimidine), type C protein (NT5C)</fullName>
    </recommendedName>
</protein>
<evidence type="ECO:0000313" key="1">
    <source>
        <dbReference type="EMBL" id="MBC5685360.1"/>
    </source>
</evidence>
<reference evidence="1 2" key="1">
    <citation type="submission" date="2020-08" db="EMBL/GenBank/DDBJ databases">
        <title>Genome public.</title>
        <authorList>
            <person name="Liu C."/>
            <person name="Sun Q."/>
        </authorList>
    </citation>
    <scope>NUCLEOTIDE SEQUENCE [LARGE SCALE GENOMIC DNA]</scope>
    <source>
        <strain evidence="1 2">NSJ-9</strain>
    </source>
</reference>
<dbReference type="InterPro" id="IPR036412">
    <property type="entry name" value="HAD-like_sf"/>
</dbReference>
<evidence type="ECO:0000313" key="2">
    <source>
        <dbReference type="Proteomes" id="UP000643810"/>
    </source>
</evidence>
<dbReference type="RefSeq" id="WP_186853705.1">
    <property type="nucleotide sequence ID" value="NZ_JACOPG010000001.1"/>
</dbReference>
<keyword evidence="2" id="KW-1185">Reference proteome</keyword>
<dbReference type="Proteomes" id="UP000643810">
    <property type="component" value="Unassembled WGS sequence"/>
</dbReference>
<sequence>MMNERKPRLFVDMDGTLAVFNQIDKLETLYEQGYFANLTPQVNVVDAVRMVQARDEIEVFVLSAVLTDSKYAQVEKNEWLNIYLPEIDERHRIFVPCGEDKTMYVPNKILEEDVLLDDYTVNLNAWEPPAKGLKLLNGINGTKGTWQKSRISIEHSADELADMIVDYVLEGKAVEDKLPQQHRDEQKMSYNRLSEIADAAIDLLLQEEPELNFAALDEAVDLSIDEMSRWHMHDMFDLQAEHRPMM</sequence>
<name>A0ABR7GEZ2_9FIRM</name>
<accession>A0ABR7GEZ2</accession>